<feature type="region of interest" description="Disordered" evidence="2">
    <location>
        <begin position="699"/>
        <end position="813"/>
    </location>
</feature>
<feature type="compositionally biased region" description="Basic and acidic residues" evidence="2">
    <location>
        <begin position="732"/>
        <end position="745"/>
    </location>
</feature>
<sequence>MSALSSFISTYKPGRKTNLKAALRSPFGKRRYDPTSSAPHPFAAPDVIDINHNAPSERRPSSLDFFDPNIPSPDAEGRVVYGRNDSFPPVKLELDLSPEPLGDWFSGFPQTPEASAGGLQNNGEGSSAGRTQTTENGTLKDGIKEEDEDEEGMELASSSEDVIANLEAMDASSFGKLSRWEETQTISPSKRSPPTPIKIPNPAASQVANLHVLRSNDSYLQGHSRPLSEMSSPTSSAVSGTTLARQLMGNGFVLSNDNRSSRYRSGATGLTRSDSATLPKGEHAFLRDGSFSLGPDAPPIPENAESSYVPPKTPRNSESRSQKRKFYLKRRSSTGSLYSKASQPDYDALPASPPLPRSNSVVLSPGLEMELGLIYDRSPIPESPLLPPADGGEPQDDQTKSNCHSVKVEEPQVVRPDSTIMSPGNHHLSPPLSPEGGPPSSKHLDDVLDYYSLPESKEEAHGFKPVFTPITEESLSQLSPPLPYRNDRRDSQRGPPPVGARSPLNFRPRGLPRRPSDPWPTFRSSSLGTVGERPHSIQMPSSGPSVGDSRATDKSQNNTSSSSSIISDFRAPLAPLSPLAPPPLSKVFNRQRSGSAPGPISVARDLNPYKIAVSLRPNIPDASHSAEEHVNVPQTFPVTPDGFSPIWSPLPCGASHAPSNTNELEYTPALIGNTPQSAVIPGLTNAVPNLAQQIILTRAGSNARHSRQASLSRSGSELHARSSSPQSLVDELPPKNEPASRKGSVDRLGAPKRSLPPSPNPPILPTLTPGTGSSVSLTPSENHVSRSPSYTSAASHSRSQINHSHSASSLQDDASFKSWKKSLPLIPPSPGHAPPVPEENILEENVASSSRARVPPALRLHTQPTPSKSELAEVLSDLEDGSPEPLVTNFPLVAPPTPLQYPARNPAGRGEVPSLGAPPPYYSVYDHRSYDPAPNTGSSGGGRKELSFGGRPPSLGASHNSWASSNSSDALHLARESSSGSRRTRTRPPLPAGPRRPSQTSGFSPFAMTFAGNRTRSGSVTSIGSNSVFSGGRRPQPTQRPAAPVFSPKFQTPPPKYRGLTMEHAKWTFTSAELQAIVSKAIKQSAEASSIRLLREEILDNEIPKEMRRLEIHKTEVKNQYKILTRRRASLLETLTAYLGGRDQDDANFALSVVEEVKDLDATLDKLAEELHATDQQMAQLDSLCQTHSSSALSMALRKLNSSFLKQVAENQVLKSKIETLTAERDEAWKQAEAVANDFDHLNNQPTSPSSKRSSRVSAVRKSSIRVSKAGLRSSNQRLSQRSSIGSVGWLSSAPSTSRSPMYRQSIPPVPPIPHRRPAGILTDIPLMSPMSTSTEGITPNTGTRALVQAQDDLYHMLGITFTERGFRRSRSATDLLGDFEFAASARPRSPRSRPPGSAGRRSSFPGESALAEAHNTLNVDRNAMLATLELLSGPSS</sequence>
<feature type="region of interest" description="Disordered" evidence="2">
    <location>
        <begin position="898"/>
        <end position="1051"/>
    </location>
</feature>
<feature type="region of interest" description="Disordered" evidence="2">
    <location>
        <begin position="101"/>
        <end position="158"/>
    </location>
</feature>
<reference evidence="3 4" key="1">
    <citation type="journal article" date="2008" name="Nature">
        <title>The genome of Laccaria bicolor provides insights into mycorrhizal symbiosis.</title>
        <authorList>
            <person name="Martin F."/>
            <person name="Aerts A."/>
            <person name="Ahren D."/>
            <person name="Brun A."/>
            <person name="Danchin E.G.J."/>
            <person name="Duchaussoy F."/>
            <person name="Gibon J."/>
            <person name="Kohler A."/>
            <person name="Lindquist E."/>
            <person name="Pereda V."/>
            <person name="Salamov A."/>
            <person name="Shapiro H.J."/>
            <person name="Wuyts J."/>
            <person name="Blaudez D."/>
            <person name="Buee M."/>
            <person name="Brokstein P."/>
            <person name="Canbaeck B."/>
            <person name="Cohen D."/>
            <person name="Courty P.E."/>
            <person name="Coutinho P.M."/>
            <person name="Delaruelle C."/>
            <person name="Detter J.C."/>
            <person name="Deveau A."/>
            <person name="DiFazio S."/>
            <person name="Duplessis S."/>
            <person name="Fraissinet-Tachet L."/>
            <person name="Lucic E."/>
            <person name="Frey-Klett P."/>
            <person name="Fourrey C."/>
            <person name="Feussner I."/>
            <person name="Gay G."/>
            <person name="Grimwood J."/>
            <person name="Hoegger P.J."/>
            <person name="Jain P."/>
            <person name="Kilaru S."/>
            <person name="Labbe J."/>
            <person name="Lin Y.C."/>
            <person name="Legue V."/>
            <person name="Le Tacon F."/>
            <person name="Marmeisse R."/>
            <person name="Melayah D."/>
            <person name="Montanini B."/>
            <person name="Muratet M."/>
            <person name="Nehls U."/>
            <person name="Niculita-Hirzel H."/>
            <person name="Oudot-Le Secq M.P."/>
            <person name="Peter M."/>
            <person name="Quesneville H."/>
            <person name="Rajashekar B."/>
            <person name="Reich M."/>
            <person name="Rouhier N."/>
            <person name="Schmutz J."/>
            <person name="Yin T."/>
            <person name="Chalot M."/>
            <person name="Henrissat B."/>
            <person name="Kuees U."/>
            <person name="Lucas S."/>
            <person name="Van de Peer Y."/>
            <person name="Podila G.K."/>
            <person name="Polle A."/>
            <person name="Pukkila P.J."/>
            <person name="Richardson P.M."/>
            <person name="Rouze P."/>
            <person name="Sanders I.R."/>
            <person name="Stajich J.E."/>
            <person name="Tunlid A."/>
            <person name="Tuskan G."/>
            <person name="Grigoriev I.V."/>
        </authorList>
    </citation>
    <scope>NUCLEOTIDE SEQUENCE [LARGE SCALE GENOMIC DNA]</scope>
    <source>
        <strain evidence="4">S238N-H82 / ATCC MYA-4686</strain>
    </source>
</reference>
<feature type="compositionally biased region" description="Polar residues" evidence="2">
    <location>
        <begin position="708"/>
        <end position="727"/>
    </location>
</feature>
<feature type="region of interest" description="Disordered" evidence="2">
    <location>
        <begin position="220"/>
        <end position="239"/>
    </location>
</feature>
<keyword evidence="1" id="KW-0175">Coiled coil</keyword>
<feature type="compositionally biased region" description="Low complexity" evidence="2">
    <location>
        <begin position="1033"/>
        <end position="1044"/>
    </location>
</feature>
<feature type="compositionally biased region" description="Basic residues" evidence="2">
    <location>
        <begin position="322"/>
        <end position="332"/>
    </location>
</feature>
<feature type="compositionally biased region" description="Polar residues" evidence="2">
    <location>
        <begin position="333"/>
        <end position="342"/>
    </location>
</feature>
<feature type="compositionally biased region" description="Polar residues" evidence="2">
    <location>
        <begin position="229"/>
        <end position="239"/>
    </location>
</feature>
<feature type="region of interest" description="Disordered" evidence="2">
    <location>
        <begin position="23"/>
        <end position="70"/>
    </location>
</feature>
<organism evidence="4">
    <name type="scientific">Laccaria bicolor (strain S238N-H82 / ATCC MYA-4686)</name>
    <name type="common">Bicoloured deceiver</name>
    <name type="synonym">Laccaria laccata var. bicolor</name>
    <dbReference type="NCBI Taxonomy" id="486041"/>
    <lineage>
        <taxon>Eukaryota</taxon>
        <taxon>Fungi</taxon>
        <taxon>Dikarya</taxon>
        <taxon>Basidiomycota</taxon>
        <taxon>Agaricomycotina</taxon>
        <taxon>Agaricomycetes</taxon>
        <taxon>Agaricomycetidae</taxon>
        <taxon>Agaricales</taxon>
        <taxon>Agaricineae</taxon>
        <taxon>Hydnangiaceae</taxon>
        <taxon>Laccaria</taxon>
    </lineage>
</organism>
<accession>B0D428</accession>
<dbReference type="HOGENOM" id="CLU_004595_0_0_1"/>
<keyword evidence="4" id="KW-1185">Reference proteome</keyword>
<feature type="region of interest" description="Disordered" evidence="2">
    <location>
        <begin position="1238"/>
        <end position="1316"/>
    </location>
</feature>
<evidence type="ECO:0000313" key="4">
    <source>
        <dbReference type="Proteomes" id="UP000001194"/>
    </source>
</evidence>
<dbReference type="Proteomes" id="UP000001194">
    <property type="component" value="Unassembled WGS sequence"/>
</dbReference>
<evidence type="ECO:0000256" key="1">
    <source>
        <dbReference type="SAM" id="Coils"/>
    </source>
</evidence>
<feature type="compositionally biased region" description="Polar residues" evidence="2">
    <location>
        <begin position="1012"/>
        <end position="1029"/>
    </location>
</feature>
<evidence type="ECO:0000313" key="3">
    <source>
        <dbReference type="EMBL" id="EDR10504.1"/>
    </source>
</evidence>
<dbReference type="KEGG" id="lbc:LACBIDRAFT_316971"/>
<dbReference type="RefSeq" id="XP_001878954.1">
    <property type="nucleotide sequence ID" value="XM_001878919.1"/>
</dbReference>
<dbReference type="InParanoid" id="B0D428"/>
<feature type="compositionally biased region" description="Polar residues" evidence="2">
    <location>
        <begin position="108"/>
        <end position="137"/>
    </location>
</feature>
<dbReference type="GeneID" id="6074350"/>
<feature type="region of interest" description="Disordered" evidence="2">
    <location>
        <begin position="1386"/>
        <end position="1410"/>
    </location>
</feature>
<feature type="region of interest" description="Disordered" evidence="2">
    <location>
        <begin position="378"/>
        <end position="603"/>
    </location>
</feature>
<protein>
    <submittedName>
        <fullName evidence="3">Predicted protein</fullName>
    </submittedName>
</protein>
<feature type="region of interest" description="Disordered" evidence="2">
    <location>
        <begin position="175"/>
        <end position="201"/>
    </location>
</feature>
<feature type="compositionally biased region" description="Pro residues" evidence="2">
    <location>
        <begin position="754"/>
        <end position="764"/>
    </location>
</feature>
<feature type="region of interest" description="Disordered" evidence="2">
    <location>
        <begin position="256"/>
        <end position="360"/>
    </location>
</feature>
<feature type="compositionally biased region" description="Low complexity" evidence="2">
    <location>
        <begin position="560"/>
        <end position="577"/>
    </location>
</feature>
<evidence type="ECO:0000256" key="2">
    <source>
        <dbReference type="SAM" id="MobiDB-lite"/>
    </source>
</evidence>
<feature type="region of interest" description="Disordered" evidence="2">
    <location>
        <begin position="846"/>
        <end position="869"/>
    </location>
</feature>
<feature type="compositionally biased region" description="Low complexity" evidence="2">
    <location>
        <begin position="1248"/>
        <end position="1284"/>
    </location>
</feature>
<gene>
    <name evidence="3" type="ORF">LACBIDRAFT_316971</name>
</gene>
<feature type="compositionally biased region" description="Low complexity" evidence="2">
    <location>
        <begin position="957"/>
        <end position="968"/>
    </location>
</feature>
<dbReference type="OrthoDB" id="3271284at2759"/>
<feature type="coiled-coil region" evidence="1">
    <location>
        <begin position="1157"/>
        <end position="1184"/>
    </location>
</feature>
<feature type="compositionally biased region" description="Polar residues" evidence="2">
    <location>
        <begin position="774"/>
        <end position="812"/>
    </location>
</feature>
<feature type="compositionally biased region" description="Low complexity" evidence="2">
    <location>
        <begin position="1395"/>
        <end position="1404"/>
    </location>
</feature>
<dbReference type="EMBL" id="DS547097">
    <property type="protein sequence ID" value="EDR10504.1"/>
    <property type="molecule type" value="Genomic_DNA"/>
</dbReference>
<feature type="compositionally biased region" description="Acidic residues" evidence="2">
    <location>
        <begin position="144"/>
        <end position="153"/>
    </location>
</feature>
<name>B0D428_LACBS</name>
<proteinExistence type="predicted"/>